<evidence type="ECO:0000313" key="2">
    <source>
        <dbReference type="Proteomes" id="UP001062846"/>
    </source>
</evidence>
<keyword evidence="2" id="KW-1185">Reference proteome</keyword>
<proteinExistence type="predicted"/>
<reference evidence="1" key="1">
    <citation type="submission" date="2022-02" db="EMBL/GenBank/DDBJ databases">
        <title>Plant Genome Project.</title>
        <authorList>
            <person name="Zhang R.-G."/>
        </authorList>
    </citation>
    <scope>NUCLEOTIDE SEQUENCE</scope>
    <source>
        <strain evidence="1">AT1</strain>
    </source>
</reference>
<sequence length="125" mass="14225">MVMEEKDLTSVDPTPLFRAPLPLRMQALDDIELLSPSPSQPSVSSCQQVYTPQVKDEVIPKITQQFDNLEKVRKFYNSYALEAGFSIQINSSKTNKDGETIRKEYVCYKEGARKNPTPTRRKKGV</sequence>
<gene>
    <name evidence="1" type="ORF">RHMOL_Rhmol01G0122300</name>
</gene>
<dbReference type="Proteomes" id="UP001062846">
    <property type="component" value="Chromosome 1"/>
</dbReference>
<evidence type="ECO:0000313" key="1">
    <source>
        <dbReference type="EMBL" id="KAI8571469.1"/>
    </source>
</evidence>
<accession>A0ACC0Q253</accession>
<name>A0ACC0Q253_RHOML</name>
<organism evidence="1 2">
    <name type="scientific">Rhododendron molle</name>
    <name type="common">Chinese azalea</name>
    <name type="synonym">Azalea mollis</name>
    <dbReference type="NCBI Taxonomy" id="49168"/>
    <lineage>
        <taxon>Eukaryota</taxon>
        <taxon>Viridiplantae</taxon>
        <taxon>Streptophyta</taxon>
        <taxon>Embryophyta</taxon>
        <taxon>Tracheophyta</taxon>
        <taxon>Spermatophyta</taxon>
        <taxon>Magnoliopsida</taxon>
        <taxon>eudicotyledons</taxon>
        <taxon>Gunneridae</taxon>
        <taxon>Pentapetalae</taxon>
        <taxon>asterids</taxon>
        <taxon>Ericales</taxon>
        <taxon>Ericaceae</taxon>
        <taxon>Ericoideae</taxon>
        <taxon>Rhodoreae</taxon>
        <taxon>Rhododendron</taxon>
    </lineage>
</organism>
<dbReference type="EMBL" id="CM046388">
    <property type="protein sequence ID" value="KAI8571469.1"/>
    <property type="molecule type" value="Genomic_DNA"/>
</dbReference>
<comment type="caution">
    <text evidence="1">The sequence shown here is derived from an EMBL/GenBank/DDBJ whole genome shotgun (WGS) entry which is preliminary data.</text>
</comment>
<protein>
    <submittedName>
        <fullName evidence="1">Uncharacterized protein</fullName>
    </submittedName>
</protein>